<accession>A0ABM1F339</accession>
<keyword evidence="8" id="KW-1185">Reference proteome</keyword>
<evidence type="ECO:0000313" key="9">
    <source>
        <dbReference type="RefSeq" id="XP_014678860.1"/>
    </source>
</evidence>
<dbReference type="SUPFAM" id="SSF48371">
    <property type="entry name" value="ARM repeat"/>
    <property type="match status" value="2"/>
</dbReference>
<dbReference type="PROSITE" id="PS51366">
    <property type="entry name" value="MI"/>
    <property type="match status" value="2"/>
</dbReference>
<dbReference type="RefSeq" id="XP_014678860.1">
    <property type="nucleotide sequence ID" value="XM_014823374.1"/>
</dbReference>
<comment type="similarity">
    <text evidence="2">Belongs to the PDCD4 family.</text>
</comment>
<sequence length="470" mass="50930">MASDGNKQNFEVEEMIEDTAVDGGAEVGGGGDASGAAAADFVHPDRLRRKAKHTSKFLAKLEMGLAGTPVPENMPSVSQMSRAARHAHDRKSRMGKGRGLAKKGGAGGKGTWGKPGCELGSEAATNDSRDPNYDSGEDEGGKARRGVVVKELQPELTADETHREVEEVVKEYFEHGDTHDVVMSFDDLNFGKTRCEIVYKIISMAMDRKAMQRELASRVIADLYGIALSINDVVDAFDKLQNDLPDLTLDTPDAAVVLGNFMARCVADDCLPPRYVHAYAGHADNGAASQALERAEVLLSMKHGFVRLDNVWGVGGGIRPVKLLVKKMVLLLKEYLSSGDIIEATRCLLELEVPHFHHELVYEAIVTVVEDGGERSSTMMAALLKSLYDSVTITPVQMATGFHRVVDELPDLCLDVPNASAHVERFAAACASAGVITDALLRRNLDRGRKRFVSEGDGGRVKEFMPIANI</sequence>
<evidence type="ECO:0000313" key="8">
    <source>
        <dbReference type="Proteomes" id="UP000695022"/>
    </source>
</evidence>
<evidence type="ECO:0000256" key="3">
    <source>
        <dbReference type="ARBA" id="ARBA00022490"/>
    </source>
</evidence>
<protein>
    <submittedName>
        <fullName evidence="9">Programmed cell death protein 4-like</fullName>
    </submittedName>
</protein>
<dbReference type="InterPro" id="IPR039778">
    <property type="entry name" value="PDCD4"/>
</dbReference>
<feature type="region of interest" description="Disordered" evidence="6">
    <location>
        <begin position="83"/>
        <end position="146"/>
    </location>
</feature>
<comment type="subcellular location">
    <subcellularLocation>
        <location evidence="1">Cytoplasm</location>
    </subcellularLocation>
</comment>
<gene>
    <name evidence="9" type="primary">LOC106818697</name>
</gene>
<evidence type="ECO:0000256" key="1">
    <source>
        <dbReference type="ARBA" id="ARBA00004496"/>
    </source>
</evidence>
<dbReference type="InterPro" id="IPR016024">
    <property type="entry name" value="ARM-type_fold"/>
</dbReference>
<dbReference type="PANTHER" id="PTHR12626:SF0">
    <property type="entry name" value="PROGRAMMED CELL DEATH PROTEIN 4"/>
    <property type="match status" value="1"/>
</dbReference>
<keyword evidence="3" id="KW-0963">Cytoplasm</keyword>
<proteinExistence type="inferred from homology"/>
<feature type="compositionally biased region" description="Acidic residues" evidence="6">
    <location>
        <begin position="11"/>
        <end position="20"/>
    </location>
</feature>
<keyword evidence="5" id="KW-0539">Nucleus</keyword>
<keyword evidence="4" id="KW-0677">Repeat</keyword>
<dbReference type="InterPro" id="IPR003891">
    <property type="entry name" value="Initiation_fac_eIF4g_MI"/>
</dbReference>
<feature type="domain" description="MI" evidence="7">
    <location>
        <begin position="323"/>
        <end position="446"/>
    </location>
</feature>
<organism evidence="8 9">
    <name type="scientific">Priapulus caudatus</name>
    <name type="common">Priapulid worm</name>
    <dbReference type="NCBI Taxonomy" id="37621"/>
    <lineage>
        <taxon>Eukaryota</taxon>
        <taxon>Metazoa</taxon>
        <taxon>Ecdysozoa</taxon>
        <taxon>Scalidophora</taxon>
        <taxon>Priapulida</taxon>
        <taxon>Priapulimorpha</taxon>
        <taxon>Priapulimorphida</taxon>
        <taxon>Priapulidae</taxon>
        <taxon>Priapulus</taxon>
    </lineage>
</organism>
<dbReference type="Pfam" id="PF02847">
    <property type="entry name" value="MA3"/>
    <property type="match status" value="2"/>
</dbReference>
<evidence type="ECO:0000259" key="7">
    <source>
        <dbReference type="PROSITE" id="PS51366"/>
    </source>
</evidence>
<dbReference type="PANTHER" id="PTHR12626">
    <property type="entry name" value="PROGRAMMED CELL DEATH 4"/>
    <property type="match status" value="1"/>
</dbReference>
<evidence type="ECO:0000256" key="2">
    <source>
        <dbReference type="ARBA" id="ARBA00005497"/>
    </source>
</evidence>
<evidence type="ECO:0000256" key="4">
    <source>
        <dbReference type="ARBA" id="ARBA00022737"/>
    </source>
</evidence>
<feature type="domain" description="MI" evidence="7">
    <location>
        <begin position="160"/>
        <end position="281"/>
    </location>
</feature>
<feature type="compositionally biased region" description="Basic residues" evidence="6">
    <location>
        <begin position="83"/>
        <end position="101"/>
    </location>
</feature>
<feature type="region of interest" description="Disordered" evidence="6">
    <location>
        <begin position="1"/>
        <end position="53"/>
    </location>
</feature>
<feature type="compositionally biased region" description="Gly residues" evidence="6">
    <location>
        <begin position="102"/>
        <end position="113"/>
    </location>
</feature>
<dbReference type="Proteomes" id="UP000695022">
    <property type="component" value="Unplaced"/>
</dbReference>
<evidence type="ECO:0000256" key="6">
    <source>
        <dbReference type="SAM" id="MobiDB-lite"/>
    </source>
</evidence>
<dbReference type="Gene3D" id="1.25.40.180">
    <property type="match status" value="2"/>
</dbReference>
<evidence type="ECO:0000256" key="5">
    <source>
        <dbReference type="ARBA" id="ARBA00023242"/>
    </source>
</evidence>
<dbReference type="SMART" id="SM00544">
    <property type="entry name" value="MA3"/>
    <property type="match status" value="2"/>
</dbReference>
<reference evidence="9" key="1">
    <citation type="submission" date="2025-08" db="UniProtKB">
        <authorList>
            <consortium name="RefSeq"/>
        </authorList>
    </citation>
    <scope>IDENTIFICATION</scope>
</reference>
<dbReference type="GeneID" id="106818697"/>
<name>A0ABM1F339_PRICU</name>